<dbReference type="PRINTS" id="PR00465">
    <property type="entry name" value="EP450IV"/>
</dbReference>
<keyword evidence="6" id="KW-0503">Monooxygenase</keyword>
<evidence type="ECO:0000313" key="10">
    <source>
        <dbReference type="Proteomes" id="UP001215598"/>
    </source>
</evidence>
<accession>A0AAD7HC55</accession>
<dbReference type="InterPro" id="IPR001128">
    <property type="entry name" value="Cyt_P450"/>
</dbReference>
<keyword evidence="4" id="KW-0560">Oxidoreductase</keyword>
<dbReference type="AlphaFoldDB" id="A0AAD7HC55"/>
<evidence type="ECO:0000313" key="9">
    <source>
        <dbReference type="EMBL" id="KAJ7716859.1"/>
    </source>
</evidence>
<dbReference type="GO" id="GO:0004497">
    <property type="term" value="F:monooxygenase activity"/>
    <property type="evidence" value="ECO:0007669"/>
    <property type="project" value="UniProtKB-KW"/>
</dbReference>
<organism evidence="9 10">
    <name type="scientific">Mycena metata</name>
    <dbReference type="NCBI Taxonomy" id="1033252"/>
    <lineage>
        <taxon>Eukaryota</taxon>
        <taxon>Fungi</taxon>
        <taxon>Dikarya</taxon>
        <taxon>Basidiomycota</taxon>
        <taxon>Agaricomycotina</taxon>
        <taxon>Agaricomycetes</taxon>
        <taxon>Agaricomycetidae</taxon>
        <taxon>Agaricales</taxon>
        <taxon>Marasmiineae</taxon>
        <taxon>Mycenaceae</taxon>
        <taxon>Mycena</taxon>
    </lineage>
</organism>
<keyword evidence="8" id="KW-1133">Transmembrane helix</keyword>
<evidence type="ECO:0000256" key="2">
    <source>
        <dbReference type="ARBA" id="ARBA00010617"/>
    </source>
</evidence>
<dbReference type="Pfam" id="PF00067">
    <property type="entry name" value="p450"/>
    <property type="match status" value="1"/>
</dbReference>
<reference evidence="9" key="1">
    <citation type="submission" date="2023-03" db="EMBL/GenBank/DDBJ databases">
        <title>Massive genome expansion in bonnet fungi (Mycena s.s.) driven by repeated elements and novel gene families across ecological guilds.</title>
        <authorList>
            <consortium name="Lawrence Berkeley National Laboratory"/>
            <person name="Harder C.B."/>
            <person name="Miyauchi S."/>
            <person name="Viragh M."/>
            <person name="Kuo A."/>
            <person name="Thoen E."/>
            <person name="Andreopoulos B."/>
            <person name="Lu D."/>
            <person name="Skrede I."/>
            <person name="Drula E."/>
            <person name="Henrissat B."/>
            <person name="Morin E."/>
            <person name="Kohler A."/>
            <person name="Barry K."/>
            <person name="LaButti K."/>
            <person name="Morin E."/>
            <person name="Salamov A."/>
            <person name="Lipzen A."/>
            <person name="Mereny Z."/>
            <person name="Hegedus B."/>
            <person name="Baldrian P."/>
            <person name="Stursova M."/>
            <person name="Weitz H."/>
            <person name="Taylor A."/>
            <person name="Grigoriev I.V."/>
            <person name="Nagy L.G."/>
            <person name="Martin F."/>
            <person name="Kauserud H."/>
        </authorList>
    </citation>
    <scope>NUCLEOTIDE SEQUENCE</scope>
    <source>
        <strain evidence="9">CBHHK182m</strain>
    </source>
</reference>
<feature type="binding site" description="axial binding residue" evidence="7">
    <location>
        <position position="185"/>
    </location>
    <ligand>
        <name>heme</name>
        <dbReference type="ChEBI" id="CHEBI:30413"/>
    </ligand>
    <ligandPart>
        <name>Fe</name>
        <dbReference type="ChEBI" id="CHEBI:18248"/>
    </ligandPart>
</feature>
<sequence length="240" mass="26915">MVRESFKRTGEHETSVFGLSYRIVLLNFAAITMTTITVTNAILDIWSSPPSQNVVAILRGEAERVYAEHKGEWTKAAIAKLVRLDSAIRESARISSIGGAGMARRTKRDVTLPNGLVVPKDNCIGVSMHGLHFDPEYYAAPHEYDAFRFSRPREEALLSEKPHVNEDLVTTSVHWLPFGHGLHACSGRFFAANSVKLMLAHLLINYEIKPFDVRPVNPSFSDMQVVPRHAEIVIRRRVKA</sequence>
<dbReference type="CDD" id="cd11041">
    <property type="entry name" value="CYP503A1-like"/>
    <property type="match status" value="1"/>
</dbReference>
<keyword evidence="8" id="KW-0472">Membrane</keyword>
<evidence type="ECO:0000256" key="7">
    <source>
        <dbReference type="PIRSR" id="PIRSR602403-1"/>
    </source>
</evidence>
<evidence type="ECO:0000256" key="3">
    <source>
        <dbReference type="ARBA" id="ARBA00022723"/>
    </source>
</evidence>
<keyword evidence="10" id="KW-1185">Reference proteome</keyword>
<name>A0AAD7HC55_9AGAR</name>
<gene>
    <name evidence="9" type="ORF">B0H16DRAFT_1800627</name>
</gene>
<protein>
    <submittedName>
        <fullName evidence="9">Cytochrome P450</fullName>
    </submittedName>
</protein>
<dbReference type="InterPro" id="IPR002403">
    <property type="entry name" value="Cyt_P450_E_grp-IV"/>
</dbReference>
<evidence type="ECO:0000256" key="5">
    <source>
        <dbReference type="ARBA" id="ARBA00023004"/>
    </source>
</evidence>
<evidence type="ECO:0000256" key="8">
    <source>
        <dbReference type="SAM" id="Phobius"/>
    </source>
</evidence>
<dbReference type="EMBL" id="JARKIB010000285">
    <property type="protein sequence ID" value="KAJ7716859.1"/>
    <property type="molecule type" value="Genomic_DNA"/>
</dbReference>
<dbReference type="PANTHER" id="PTHR46206:SF1">
    <property type="entry name" value="P450, PUTATIVE (EUROFUNG)-RELATED"/>
    <property type="match status" value="1"/>
</dbReference>
<feature type="transmembrane region" description="Helical" evidence="8">
    <location>
        <begin position="21"/>
        <end position="43"/>
    </location>
</feature>
<keyword evidence="7" id="KW-0349">Heme</keyword>
<dbReference type="Gene3D" id="1.10.630.10">
    <property type="entry name" value="Cytochrome P450"/>
    <property type="match status" value="1"/>
</dbReference>
<evidence type="ECO:0000256" key="6">
    <source>
        <dbReference type="ARBA" id="ARBA00023033"/>
    </source>
</evidence>
<dbReference type="InterPro" id="IPR036396">
    <property type="entry name" value="Cyt_P450_sf"/>
</dbReference>
<evidence type="ECO:0000256" key="4">
    <source>
        <dbReference type="ARBA" id="ARBA00023002"/>
    </source>
</evidence>
<dbReference type="GO" id="GO:0020037">
    <property type="term" value="F:heme binding"/>
    <property type="evidence" value="ECO:0007669"/>
    <property type="project" value="InterPro"/>
</dbReference>
<dbReference type="PANTHER" id="PTHR46206">
    <property type="entry name" value="CYTOCHROME P450"/>
    <property type="match status" value="1"/>
</dbReference>
<proteinExistence type="inferred from homology"/>
<dbReference type="GO" id="GO:0005506">
    <property type="term" value="F:iron ion binding"/>
    <property type="evidence" value="ECO:0007669"/>
    <property type="project" value="InterPro"/>
</dbReference>
<keyword evidence="8" id="KW-0812">Transmembrane</keyword>
<keyword evidence="3 7" id="KW-0479">Metal-binding</keyword>
<keyword evidence="5 7" id="KW-0408">Iron</keyword>
<comment type="similarity">
    <text evidence="2">Belongs to the cytochrome P450 family.</text>
</comment>
<dbReference type="SUPFAM" id="SSF48264">
    <property type="entry name" value="Cytochrome P450"/>
    <property type="match status" value="1"/>
</dbReference>
<evidence type="ECO:0000256" key="1">
    <source>
        <dbReference type="ARBA" id="ARBA00001971"/>
    </source>
</evidence>
<dbReference type="Proteomes" id="UP001215598">
    <property type="component" value="Unassembled WGS sequence"/>
</dbReference>
<comment type="caution">
    <text evidence="9">The sequence shown here is derived from an EMBL/GenBank/DDBJ whole genome shotgun (WGS) entry which is preliminary data.</text>
</comment>
<dbReference type="GO" id="GO:0016705">
    <property type="term" value="F:oxidoreductase activity, acting on paired donors, with incorporation or reduction of molecular oxygen"/>
    <property type="evidence" value="ECO:0007669"/>
    <property type="project" value="InterPro"/>
</dbReference>
<comment type="cofactor">
    <cofactor evidence="1 7">
        <name>heme</name>
        <dbReference type="ChEBI" id="CHEBI:30413"/>
    </cofactor>
</comment>